<dbReference type="EMBL" id="BIFH01000022">
    <property type="protein sequence ID" value="GCD97065.1"/>
    <property type="molecule type" value="Genomic_DNA"/>
</dbReference>
<evidence type="ECO:0000313" key="1">
    <source>
        <dbReference type="EMBL" id="GCD97065.1"/>
    </source>
</evidence>
<comment type="caution">
    <text evidence="1">The sequence shown here is derived from an EMBL/GenBank/DDBJ whole genome shotgun (WGS) entry which is preliminary data.</text>
</comment>
<dbReference type="AlphaFoldDB" id="A0A401YR82"/>
<reference evidence="1 2" key="1">
    <citation type="submission" date="2018-12" db="EMBL/GenBank/DDBJ databases">
        <title>Draft genome sequence of Embleya hyalina NBRC 13850T.</title>
        <authorList>
            <person name="Komaki H."/>
            <person name="Hosoyama A."/>
            <person name="Kimura A."/>
            <person name="Ichikawa N."/>
            <person name="Tamura T."/>
        </authorList>
    </citation>
    <scope>NUCLEOTIDE SEQUENCE [LARGE SCALE GENOMIC DNA]</scope>
    <source>
        <strain evidence="1 2">NBRC 13850</strain>
    </source>
</reference>
<keyword evidence="2" id="KW-1185">Reference proteome</keyword>
<dbReference type="Proteomes" id="UP000286931">
    <property type="component" value="Unassembled WGS sequence"/>
</dbReference>
<evidence type="ECO:0000313" key="2">
    <source>
        <dbReference type="Proteomes" id="UP000286931"/>
    </source>
</evidence>
<sequence>MAAGGLAGVGDVEAVEGAGDQGLAVTELQDRQRGADGRADVAGRGDRAEFPGAFRRKAGRVAVVVAGRFTVGVVGGDGVQAVGVGGKRGGGEAVPAGLFGGFGLGAQAAGAGRPGAAQCGALSVGGPVGEVGCAQAAAVEGGVRWRIRAAGPSGALSVGRRRLEWGGRFVVREGCEVTAEPEYSTPVIARPECTIEGVRAAIALLAPHWLPEMDRSQREATAKALEVNRLDPLRGWLRHWAAIAEIERHPDLAFRYHHAEQVDTVSDDPRVRARGVRVAGELLRAAYAAVGV</sequence>
<accession>A0A401YR82</accession>
<gene>
    <name evidence="1" type="ORF">EHYA_04752</name>
</gene>
<organism evidence="1 2">
    <name type="scientific">Embleya hyalina</name>
    <dbReference type="NCBI Taxonomy" id="516124"/>
    <lineage>
        <taxon>Bacteria</taxon>
        <taxon>Bacillati</taxon>
        <taxon>Actinomycetota</taxon>
        <taxon>Actinomycetes</taxon>
        <taxon>Kitasatosporales</taxon>
        <taxon>Streptomycetaceae</taxon>
        <taxon>Embleya</taxon>
    </lineage>
</organism>
<name>A0A401YR82_9ACTN</name>
<proteinExistence type="predicted"/>
<protein>
    <submittedName>
        <fullName evidence="1">Uncharacterized protein</fullName>
    </submittedName>
</protein>